<dbReference type="GO" id="GO:0044732">
    <property type="term" value="C:mitotic spindle pole body"/>
    <property type="evidence" value="ECO:0007669"/>
    <property type="project" value="TreeGrafter"/>
</dbReference>
<dbReference type="Pfam" id="PF08655">
    <property type="entry name" value="DASH_Ask1"/>
    <property type="match status" value="1"/>
</dbReference>
<feature type="compositionally biased region" description="Polar residues" evidence="17">
    <location>
        <begin position="334"/>
        <end position="343"/>
    </location>
</feature>
<evidence type="ECO:0000313" key="19">
    <source>
        <dbReference type="Proteomes" id="UP000034182"/>
    </source>
</evidence>
<feature type="region of interest" description="Disordered" evidence="17">
    <location>
        <begin position="327"/>
        <end position="403"/>
    </location>
</feature>
<dbReference type="PANTHER" id="PTHR28200">
    <property type="entry name" value="DASH COMPLEX SUBUNIT ASK1"/>
    <property type="match status" value="1"/>
</dbReference>
<dbReference type="InterPro" id="IPR013964">
    <property type="entry name" value="DASH_Ask1"/>
</dbReference>
<evidence type="ECO:0000256" key="13">
    <source>
        <dbReference type="ARBA" id="ARBA00023212"/>
    </source>
</evidence>
<evidence type="ECO:0000256" key="10">
    <source>
        <dbReference type="ARBA" id="ARBA00022776"/>
    </source>
</evidence>
<keyword evidence="11" id="KW-0159">Chromosome partition</keyword>
<evidence type="ECO:0000256" key="6">
    <source>
        <dbReference type="ARBA" id="ARBA00022454"/>
    </source>
</evidence>
<comment type="similarity">
    <text evidence="4">Belongs to the DASH complex ASK1 family.</text>
</comment>
<proteinExistence type="inferred from homology"/>
<dbReference type="EMBL" id="LAQI01000056">
    <property type="protein sequence ID" value="KKY24636.1"/>
    <property type="molecule type" value="Genomic_DNA"/>
</dbReference>
<evidence type="ECO:0000256" key="3">
    <source>
        <dbReference type="ARBA" id="ARBA00004629"/>
    </source>
</evidence>
<keyword evidence="8" id="KW-0132">Cell division</keyword>
<feature type="region of interest" description="Disordered" evidence="17">
    <location>
        <begin position="271"/>
        <end position="295"/>
    </location>
</feature>
<protein>
    <recommendedName>
        <fullName evidence="5">DASH complex subunit ASK1</fullName>
    </recommendedName>
</protein>
<evidence type="ECO:0000256" key="14">
    <source>
        <dbReference type="ARBA" id="ARBA00023242"/>
    </source>
</evidence>
<evidence type="ECO:0000256" key="4">
    <source>
        <dbReference type="ARBA" id="ARBA00010731"/>
    </source>
</evidence>
<keyword evidence="9" id="KW-0493">Microtubule</keyword>
<feature type="compositionally biased region" description="Polar residues" evidence="17">
    <location>
        <begin position="215"/>
        <end position="231"/>
    </location>
</feature>
<keyword evidence="7" id="KW-0963">Cytoplasm</keyword>
<feature type="compositionally biased region" description="Basic and acidic residues" evidence="17">
    <location>
        <begin position="174"/>
        <end position="192"/>
    </location>
</feature>
<dbReference type="Proteomes" id="UP000034182">
    <property type="component" value="Unassembled WGS sequence"/>
</dbReference>
<keyword evidence="16" id="KW-0137">Centromere</keyword>
<gene>
    <name evidence="18" type="ORF">UCDDS831_g02254</name>
</gene>
<evidence type="ECO:0000256" key="12">
    <source>
        <dbReference type="ARBA" id="ARBA00022838"/>
    </source>
</evidence>
<keyword evidence="15" id="KW-0131">Cell cycle</keyword>
<dbReference type="AlphaFoldDB" id="A0A0G2ER56"/>
<organism evidence="18 19">
    <name type="scientific">Diplodia seriata</name>
    <dbReference type="NCBI Taxonomy" id="420778"/>
    <lineage>
        <taxon>Eukaryota</taxon>
        <taxon>Fungi</taxon>
        <taxon>Dikarya</taxon>
        <taxon>Ascomycota</taxon>
        <taxon>Pezizomycotina</taxon>
        <taxon>Dothideomycetes</taxon>
        <taxon>Dothideomycetes incertae sedis</taxon>
        <taxon>Botryosphaeriales</taxon>
        <taxon>Botryosphaeriaceae</taxon>
        <taxon>Diplodia</taxon>
    </lineage>
</organism>
<feature type="compositionally biased region" description="Polar residues" evidence="17">
    <location>
        <begin position="422"/>
        <end position="433"/>
    </location>
</feature>
<evidence type="ECO:0000256" key="2">
    <source>
        <dbReference type="ARBA" id="ARBA00004186"/>
    </source>
</evidence>
<comment type="subcellular location">
    <subcellularLocation>
        <location evidence="3">Chromosome</location>
        <location evidence="3">Centromere</location>
        <location evidence="3">Kinetochore</location>
    </subcellularLocation>
    <subcellularLocation>
        <location evidence="2">Cytoplasm</location>
        <location evidence="2">Cytoskeleton</location>
        <location evidence="2">Spindle</location>
    </subcellularLocation>
    <subcellularLocation>
        <location evidence="1">Nucleus</location>
    </subcellularLocation>
</comment>
<keyword evidence="14" id="KW-0539">Nucleus</keyword>
<sequence length="444" mass="48089">MSRPSSMMAQSSAMAQRNLTLTEELEKLEQSITLTLQEIDHNFSRAHRIVTGSILPVVEQYAKHSEAVWEGSKFWKQFFEASANVSLSGYEEPAAADDTTMQPDDPTHASTAYDDSPSIRPDNTLHSAAGRPSQFDDDDEGLEDSLLSSPSMAKTPRNPPRSSFTDDYPSPYEALKRELRGDKREGAGHGEDDMSSEASGLPEEGTYLGAPTTPGKVSQSTLPDMSMTPESSPFAPGSADQHTRHTRHNSNNDPLLHHMLDKTYRIAATPHTAQKKMRSGAAGASAATPGTANRTRRRLAFDSSPMSSPEAPAPQLRADIFSPVKTPRTPGVSVYQQQRQTPGKSGGGELGTASKFTGGGGAKNAGDFITWDSDSEGETEFSPPKTMQFHVPQSRLMQTPAREASRKIVEDLLLTAGGGELTDSNMTEDSPSIVQRRMDLDDSF</sequence>
<name>A0A0G2ER56_9PEZI</name>
<keyword evidence="13" id="KW-0206">Cytoskeleton</keyword>
<evidence type="ECO:0000256" key="15">
    <source>
        <dbReference type="ARBA" id="ARBA00023306"/>
    </source>
</evidence>
<feature type="region of interest" description="Disordered" evidence="17">
    <location>
        <begin position="418"/>
        <end position="444"/>
    </location>
</feature>
<evidence type="ECO:0000256" key="7">
    <source>
        <dbReference type="ARBA" id="ARBA00022490"/>
    </source>
</evidence>
<evidence type="ECO:0000256" key="16">
    <source>
        <dbReference type="ARBA" id="ARBA00023328"/>
    </source>
</evidence>
<reference evidence="18 19" key="1">
    <citation type="submission" date="2015-03" db="EMBL/GenBank/DDBJ databases">
        <authorList>
            <person name="Morales-Cruz A."/>
            <person name="Amrine K.C."/>
            <person name="Cantu D."/>
        </authorList>
    </citation>
    <scope>NUCLEOTIDE SEQUENCE [LARGE SCALE GENOMIC DNA]</scope>
    <source>
        <strain evidence="18">DS831</strain>
    </source>
</reference>
<dbReference type="GO" id="GO:0072686">
    <property type="term" value="C:mitotic spindle"/>
    <property type="evidence" value="ECO:0007669"/>
    <property type="project" value="InterPro"/>
</dbReference>
<keyword evidence="6" id="KW-0158">Chromosome</keyword>
<dbReference type="GO" id="GO:0005874">
    <property type="term" value="C:microtubule"/>
    <property type="evidence" value="ECO:0007669"/>
    <property type="project" value="UniProtKB-KW"/>
</dbReference>
<dbReference type="GO" id="GO:0051301">
    <property type="term" value="P:cell division"/>
    <property type="evidence" value="ECO:0007669"/>
    <property type="project" value="UniProtKB-KW"/>
</dbReference>
<dbReference type="GO" id="GO:0008608">
    <property type="term" value="P:attachment of spindle microtubules to kinetochore"/>
    <property type="evidence" value="ECO:0007669"/>
    <property type="project" value="InterPro"/>
</dbReference>
<evidence type="ECO:0000256" key="5">
    <source>
        <dbReference type="ARBA" id="ARBA00014520"/>
    </source>
</evidence>
<evidence type="ECO:0000256" key="11">
    <source>
        <dbReference type="ARBA" id="ARBA00022829"/>
    </source>
</evidence>
<feature type="compositionally biased region" description="Low complexity" evidence="17">
    <location>
        <begin position="279"/>
        <end position="292"/>
    </location>
</feature>
<comment type="caution">
    <text evidence="18">The sequence shown here is derived from an EMBL/GenBank/DDBJ whole genome shotgun (WGS) entry which is preliminary data.</text>
</comment>
<dbReference type="PANTHER" id="PTHR28200:SF1">
    <property type="entry name" value="DASH COMPLEX SUBUNIT ASK1"/>
    <property type="match status" value="1"/>
</dbReference>
<evidence type="ECO:0000256" key="9">
    <source>
        <dbReference type="ARBA" id="ARBA00022701"/>
    </source>
</evidence>
<feature type="region of interest" description="Disordered" evidence="17">
    <location>
        <begin position="95"/>
        <end position="255"/>
    </location>
</feature>
<keyword evidence="10" id="KW-0498">Mitosis</keyword>
<evidence type="ECO:0000313" key="18">
    <source>
        <dbReference type="EMBL" id="KKY24636.1"/>
    </source>
</evidence>
<accession>A0A0G2ER56</accession>
<evidence type="ECO:0000256" key="17">
    <source>
        <dbReference type="SAM" id="MobiDB-lite"/>
    </source>
</evidence>
<keyword evidence="12" id="KW-0995">Kinetochore</keyword>
<dbReference type="GO" id="GO:0042729">
    <property type="term" value="C:DASH complex"/>
    <property type="evidence" value="ECO:0007669"/>
    <property type="project" value="InterPro"/>
</dbReference>
<reference evidence="18 19" key="2">
    <citation type="submission" date="2015-05" db="EMBL/GenBank/DDBJ databases">
        <title>Distinctive expansion of gene families associated with plant cell wall degradation and secondary metabolism in the genomes of grapevine trunk pathogens.</title>
        <authorList>
            <person name="Lawrence D.P."/>
            <person name="Travadon R."/>
            <person name="Rolshausen P.E."/>
            <person name="Baumgartner K."/>
        </authorList>
    </citation>
    <scope>NUCLEOTIDE SEQUENCE [LARGE SCALE GENOMIC DNA]</scope>
    <source>
        <strain evidence="18">DS831</strain>
    </source>
</reference>
<evidence type="ECO:0000256" key="1">
    <source>
        <dbReference type="ARBA" id="ARBA00004123"/>
    </source>
</evidence>
<evidence type="ECO:0000256" key="8">
    <source>
        <dbReference type="ARBA" id="ARBA00022618"/>
    </source>
</evidence>